<dbReference type="AlphaFoldDB" id="A0A7D5T5E5"/>
<reference evidence="1 2" key="1">
    <citation type="submission" date="2020-07" db="EMBL/GenBank/DDBJ databases">
        <title>Halosimplex litoreum sp. nov. and Halosimplex rubrum sp. nov., isolated from different salt environments.</title>
        <authorList>
            <person name="Cui H."/>
        </authorList>
    </citation>
    <scope>NUCLEOTIDE SEQUENCE [LARGE SCALE GENOMIC DNA]</scope>
    <source>
        <strain evidence="1 2">R2</strain>
    </source>
</reference>
<name>A0A7D5T5E5_9EURY</name>
<gene>
    <name evidence="1" type="ORF">HZS54_12095</name>
</gene>
<proteinExistence type="predicted"/>
<keyword evidence="2" id="KW-1185">Reference proteome</keyword>
<protein>
    <submittedName>
        <fullName evidence="1">Uncharacterized protein</fullName>
    </submittedName>
</protein>
<dbReference type="GeneID" id="56083342"/>
<dbReference type="RefSeq" id="WP_179922776.1">
    <property type="nucleotide sequence ID" value="NZ_CP058909.1"/>
</dbReference>
<evidence type="ECO:0000313" key="2">
    <source>
        <dbReference type="Proteomes" id="UP000509346"/>
    </source>
</evidence>
<dbReference type="EMBL" id="CP058909">
    <property type="protein sequence ID" value="QLH82308.1"/>
    <property type="molecule type" value="Genomic_DNA"/>
</dbReference>
<accession>A0A7D5T5E5</accession>
<organism evidence="1 2">
    <name type="scientific">Halosimplex pelagicum</name>
    <dbReference type="NCBI Taxonomy" id="869886"/>
    <lineage>
        <taxon>Archaea</taxon>
        <taxon>Methanobacteriati</taxon>
        <taxon>Methanobacteriota</taxon>
        <taxon>Stenosarchaea group</taxon>
        <taxon>Halobacteria</taxon>
        <taxon>Halobacteriales</taxon>
        <taxon>Haloarculaceae</taxon>
        <taxon>Halosimplex</taxon>
    </lineage>
</organism>
<sequence length="82" mass="9810">MTLIDYEEIGKFDYYRRLIEELDLESEFENVFDESLEEFELEISESRVISQVLDEAPDDYILLVNERSPAYRLLQLPEAEQD</sequence>
<evidence type="ECO:0000313" key="1">
    <source>
        <dbReference type="EMBL" id="QLH82308.1"/>
    </source>
</evidence>
<dbReference type="KEGG" id="hpel:HZS54_12095"/>
<dbReference type="Proteomes" id="UP000509346">
    <property type="component" value="Chromosome"/>
</dbReference>